<dbReference type="InterPro" id="IPR006638">
    <property type="entry name" value="Elp3/MiaA/NifB-like_rSAM"/>
</dbReference>
<dbReference type="SUPFAM" id="SSF55040">
    <property type="entry name" value="Molybdenum cofactor biosynthesis protein C, MoaC"/>
    <property type="match status" value="1"/>
</dbReference>
<dbReference type="InterPro" id="IPR047594">
    <property type="entry name" value="MoaC_bact/euk"/>
</dbReference>
<dbReference type="EC" id="4.1.99.22" evidence="6"/>
<evidence type="ECO:0000256" key="5">
    <source>
        <dbReference type="ARBA" id="ARBA00009862"/>
    </source>
</evidence>
<evidence type="ECO:0000256" key="18">
    <source>
        <dbReference type="ARBA" id="ARBA00048697"/>
    </source>
</evidence>
<dbReference type="AlphaFoldDB" id="A0A8S9XTH6"/>
<dbReference type="Pfam" id="PF04055">
    <property type="entry name" value="Radical_SAM"/>
    <property type="match status" value="1"/>
</dbReference>
<dbReference type="InterPro" id="IPR040064">
    <property type="entry name" value="MoaA-like"/>
</dbReference>
<reference evidence="22" key="1">
    <citation type="journal article" date="2021" name="Mol. Ecol. Resour.">
        <title>Apolygus lucorum genome provides insights into omnivorousness and mesophyll feeding.</title>
        <authorList>
            <person name="Liu Y."/>
            <person name="Liu H."/>
            <person name="Wang H."/>
            <person name="Huang T."/>
            <person name="Liu B."/>
            <person name="Yang B."/>
            <person name="Yin L."/>
            <person name="Li B."/>
            <person name="Zhang Y."/>
            <person name="Zhang S."/>
            <person name="Jiang F."/>
            <person name="Zhang X."/>
            <person name="Ren Y."/>
            <person name="Wang B."/>
            <person name="Wang S."/>
            <person name="Lu Y."/>
            <person name="Wu K."/>
            <person name="Fan W."/>
            <person name="Wang G."/>
        </authorList>
    </citation>
    <scope>NUCLEOTIDE SEQUENCE</scope>
    <source>
        <strain evidence="22">12Hb</strain>
    </source>
</reference>
<dbReference type="Pfam" id="PF01967">
    <property type="entry name" value="MoaC"/>
    <property type="match status" value="1"/>
</dbReference>
<organism evidence="22 23">
    <name type="scientific">Apolygus lucorum</name>
    <name type="common">Small green plant bug</name>
    <name type="synonym">Lygocoris lucorum</name>
    <dbReference type="NCBI Taxonomy" id="248454"/>
    <lineage>
        <taxon>Eukaryota</taxon>
        <taxon>Metazoa</taxon>
        <taxon>Ecdysozoa</taxon>
        <taxon>Arthropoda</taxon>
        <taxon>Hexapoda</taxon>
        <taxon>Insecta</taxon>
        <taxon>Pterygota</taxon>
        <taxon>Neoptera</taxon>
        <taxon>Paraneoptera</taxon>
        <taxon>Hemiptera</taxon>
        <taxon>Heteroptera</taxon>
        <taxon>Panheteroptera</taxon>
        <taxon>Cimicomorpha</taxon>
        <taxon>Miridae</taxon>
        <taxon>Mirini</taxon>
        <taxon>Apolygus</taxon>
    </lineage>
</organism>
<comment type="catalytic activity">
    <reaction evidence="18">
        <text>GTP + AH2 + S-adenosyl-L-methionine = (8S)-3',8-cyclo-7,8-dihydroguanosine 5'-triphosphate + 5'-deoxyadenosine + L-methionine + A + H(+)</text>
        <dbReference type="Rhea" id="RHEA:49576"/>
        <dbReference type="ChEBI" id="CHEBI:13193"/>
        <dbReference type="ChEBI" id="CHEBI:15378"/>
        <dbReference type="ChEBI" id="CHEBI:17319"/>
        <dbReference type="ChEBI" id="CHEBI:17499"/>
        <dbReference type="ChEBI" id="CHEBI:37565"/>
        <dbReference type="ChEBI" id="CHEBI:57844"/>
        <dbReference type="ChEBI" id="CHEBI:59789"/>
        <dbReference type="ChEBI" id="CHEBI:131766"/>
        <dbReference type="EC" id="4.1.99.22"/>
    </reaction>
</comment>
<proteinExistence type="inferred from homology"/>
<dbReference type="HAMAP" id="MF_01225_B">
    <property type="entry name" value="MoaA_B"/>
    <property type="match status" value="1"/>
</dbReference>
<dbReference type="InterPro" id="IPR013483">
    <property type="entry name" value="MoaA"/>
</dbReference>
<dbReference type="CDD" id="cd21117">
    <property type="entry name" value="Twitch_MoaA"/>
    <property type="match status" value="1"/>
</dbReference>
<dbReference type="InterPro" id="IPR050105">
    <property type="entry name" value="MoCo_biosynth_MoaA/MoaC"/>
</dbReference>
<evidence type="ECO:0000256" key="12">
    <source>
        <dbReference type="ARBA" id="ARBA00022741"/>
    </source>
</evidence>
<evidence type="ECO:0000256" key="2">
    <source>
        <dbReference type="ARBA" id="ARBA00001966"/>
    </source>
</evidence>
<dbReference type="InterPro" id="IPR023045">
    <property type="entry name" value="MoaC"/>
</dbReference>
<dbReference type="SFLD" id="SFLDG01067">
    <property type="entry name" value="SPASM/twitch_domain_containing"/>
    <property type="match status" value="1"/>
</dbReference>
<dbReference type="OrthoDB" id="429626at2759"/>
<dbReference type="NCBIfam" id="NF006870">
    <property type="entry name" value="PRK09364.1"/>
    <property type="match status" value="1"/>
</dbReference>
<dbReference type="Gene3D" id="3.30.70.640">
    <property type="entry name" value="Molybdopterin cofactor biosynthesis C (MoaC) domain"/>
    <property type="match status" value="1"/>
</dbReference>
<name>A0A8S9XTH6_APOLU</name>
<keyword evidence="13" id="KW-0408">Iron</keyword>
<dbReference type="GO" id="GO:0061798">
    <property type="term" value="F:GTP 3',8'-cyclase activity"/>
    <property type="evidence" value="ECO:0007669"/>
    <property type="project" value="UniProtKB-EC"/>
</dbReference>
<dbReference type="InterPro" id="IPR036522">
    <property type="entry name" value="MoaC_sf"/>
</dbReference>
<keyword evidence="16" id="KW-0501">Molybdenum cofactor biosynthesis</keyword>
<comment type="similarity">
    <text evidence="4">In the C-terminal section; belongs to the MoaC family.</text>
</comment>
<comment type="subunit">
    <text evidence="20">Isoform MOCS1A and isoform MOCS1B probably form a heterooligomer.</text>
</comment>
<accession>A0A8S9XTH6</accession>
<comment type="cofactor">
    <cofactor evidence="2">
        <name>[4Fe-4S] cluster</name>
        <dbReference type="ChEBI" id="CHEBI:49883"/>
    </cofactor>
</comment>
<evidence type="ECO:0000256" key="9">
    <source>
        <dbReference type="ARBA" id="ARBA00022485"/>
    </source>
</evidence>
<dbReference type="GO" id="GO:0046872">
    <property type="term" value="F:metal ion binding"/>
    <property type="evidence" value="ECO:0007669"/>
    <property type="project" value="UniProtKB-KW"/>
</dbReference>
<dbReference type="EC" id="4.6.1.17" evidence="7"/>
<dbReference type="NCBIfam" id="TIGR02666">
    <property type="entry name" value="moaA"/>
    <property type="match status" value="1"/>
</dbReference>
<dbReference type="InterPro" id="IPR013785">
    <property type="entry name" value="Aldolase_TIM"/>
</dbReference>
<dbReference type="InterPro" id="IPR002820">
    <property type="entry name" value="Mopterin_CF_biosynth-C_dom"/>
</dbReference>
<keyword evidence="17" id="KW-0456">Lyase</keyword>
<dbReference type="SFLD" id="SFLDG01383">
    <property type="entry name" value="cyclic_pyranopterin_phosphate"/>
    <property type="match status" value="1"/>
</dbReference>
<dbReference type="CDD" id="cd01420">
    <property type="entry name" value="MoaC_PE"/>
    <property type="match status" value="1"/>
</dbReference>
<keyword evidence="12" id="KW-0547">Nucleotide-binding</keyword>
<evidence type="ECO:0000256" key="16">
    <source>
        <dbReference type="ARBA" id="ARBA00023150"/>
    </source>
</evidence>
<comment type="caution">
    <text evidence="22">The sequence shown here is derived from an EMBL/GenBank/DDBJ whole genome shotgun (WGS) entry which is preliminary data.</text>
</comment>
<dbReference type="SFLD" id="SFLDG01386">
    <property type="entry name" value="main_SPASM_domain-containing"/>
    <property type="match status" value="1"/>
</dbReference>
<evidence type="ECO:0000256" key="20">
    <source>
        <dbReference type="ARBA" id="ARBA00063038"/>
    </source>
</evidence>
<evidence type="ECO:0000256" key="4">
    <source>
        <dbReference type="ARBA" id="ARBA00008484"/>
    </source>
</evidence>
<evidence type="ECO:0000256" key="19">
    <source>
        <dbReference type="ARBA" id="ARBA00054222"/>
    </source>
</evidence>
<dbReference type="SMART" id="SM00729">
    <property type="entry name" value="Elp3"/>
    <property type="match status" value="1"/>
</dbReference>
<evidence type="ECO:0000256" key="10">
    <source>
        <dbReference type="ARBA" id="ARBA00022691"/>
    </source>
</evidence>
<evidence type="ECO:0000256" key="7">
    <source>
        <dbReference type="ARBA" id="ARBA00012575"/>
    </source>
</evidence>
<dbReference type="Pfam" id="PF06463">
    <property type="entry name" value="Mob_synth_C"/>
    <property type="match status" value="1"/>
</dbReference>
<dbReference type="CDD" id="cd01335">
    <property type="entry name" value="Radical_SAM"/>
    <property type="match status" value="1"/>
</dbReference>
<feature type="domain" description="Radical SAM core" evidence="21">
    <location>
        <begin position="51"/>
        <end position="264"/>
    </location>
</feature>
<evidence type="ECO:0000256" key="6">
    <source>
        <dbReference type="ARBA" id="ARBA00012167"/>
    </source>
</evidence>
<keyword evidence="23" id="KW-1185">Reference proteome</keyword>
<dbReference type="SFLD" id="SFLDS00029">
    <property type="entry name" value="Radical_SAM"/>
    <property type="match status" value="1"/>
</dbReference>
<dbReference type="GO" id="GO:0061799">
    <property type="term" value="F:cyclic pyranopterin monophosphate synthase activity"/>
    <property type="evidence" value="ECO:0007669"/>
    <property type="project" value="UniProtKB-EC"/>
</dbReference>
<dbReference type="Gene3D" id="3.20.20.70">
    <property type="entry name" value="Aldolase class I"/>
    <property type="match status" value="1"/>
</dbReference>
<dbReference type="FunFam" id="3.20.20.70:FF:000117">
    <property type="entry name" value="molybdenum cofactor biosynthesis protein 1"/>
    <property type="match status" value="1"/>
</dbReference>
<evidence type="ECO:0000256" key="11">
    <source>
        <dbReference type="ARBA" id="ARBA00022723"/>
    </source>
</evidence>
<evidence type="ECO:0000256" key="13">
    <source>
        <dbReference type="ARBA" id="ARBA00023004"/>
    </source>
</evidence>
<evidence type="ECO:0000256" key="3">
    <source>
        <dbReference type="ARBA" id="ARBA00005046"/>
    </source>
</evidence>
<evidence type="ECO:0000256" key="17">
    <source>
        <dbReference type="ARBA" id="ARBA00023239"/>
    </source>
</evidence>
<keyword evidence="11" id="KW-0479">Metal-binding</keyword>
<keyword evidence="10" id="KW-0949">S-adenosyl-L-methionine</keyword>
<gene>
    <name evidence="22" type="ORF">GE061_012421</name>
</gene>
<dbReference type="PANTHER" id="PTHR22960:SF0">
    <property type="entry name" value="MOLYBDENUM COFACTOR BIOSYNTHESIS PROTEIN 1"/>
    <property type="match status" value="1"/>
</dbReference>
<evidence type="ECO:0000256" key="14">
    <source>
        <dbReference type="ARBA" id="ARBA00023014"/>
    </source>
</evidence>
<dbReference type="InterPro" id="IPR010505">
    <property type="entry name" value="MoaA_twitch"/>
</dbReference>
<dbReference type="GO" id="GO:0006777">
    <property type="term" value="P:Mo-molybdopterin cofactor biosynthetic process"/>
    <property type="evidence" value="ECO:0007669"/>
    <property type="project" value="UniProtKB-KW"/>
</dbReference>
<evidence type="ECO:0000313" key="23">
    <source>
        <dbReference type="Proteomes" id="UP000466442"/>
    </source>
</evidence>
<comment type="pathway">
    <text evidence="3">Cofactor biosynthesis; molybdopterin biosynthesis.</text>
</comment>
<evidence type="ECO:0000256" key="15">
    <source>
        <dbReference type="ARBA" id="ARBA00023134"/>
    </source>
</evidence>
<evidence type="ECO:0000256" key="1">
    <source>
        <dbReference type="ARBA" id="ARBA00001637"/>
    </source>
</evidence>
<protein>
    <recommendedName>
        <fullName evidence="8">Molybdenum cofactor biosynthesis protein 1</fullName>
        <ecNumber evidence="6">4.1.99.22</ecNumber>
        <ecNumber evidence="7">4.6.1.17</ecNumber>
    </recommendedName>
</protein>
<dbReference type="PROSITE" id="PS51918">
    <property type="entry name" value="RADICAL_SAM"/>
    <property type="match status" value="1"/>
</dbReference>
<evidence type="ECO:0000259" key="21">
    <source>
        <dbReference type="PROSITE" id="PS51918"/>
    </source>
</evidence>
<dbReference type="Proteomes" id="UP000466442">
    <property type="component" value="Unassembled WGS sequence"/>
</dbReference>
<dbReference type="PROSITE" id="PS01305">
    <property type="entry name" value="MOAA_NIFB_PQQE"/>
    <property type="match status" value="1"/>
</dbReference>
<keyword evidence="15" id="KW-0342">GTP-binding</keyword>
<dbReference type="InterPro" id="IPR058240">
    <property type="entry name" value="rSAM_sf"/>
</dbReference>
<keyword evidence="9" id="KW-0004">4Fe-4S</keyword>
<evidence type="ECO:0000256" key="8">
    <source>
        <dbReference type="ARBA" id="ARBA00015273"/>
    </source>
</evidence>
<dbReference type="GO" id="GO:0005525">
    <property type="term" value="F:GTP binding"/>
    <property type="evidence" value="ECO:0007669"/>
    <property type="project" value="UniProtKB-KW"/>
</dbReference>
<comment type="catalytic activity">
    <reaction evidence="1">
        <text>(8S)-3',8-cyclo-7,8-dihydroguanosine 5'-triphosphate = cyclic pyranopterin phosphate + diphosphate</text>
        <dbReference type="Rhea" id="RHEA:49580"/>
        <dbReference type="ChEBI" id="CHEBI:33019"/>
        <dbReference type="ChEBI" id="CHEBI:59648"/>
        <dbReference type="ChEBI" id="CHEBI:131766"/>
        <dbReference type="EC" id="4.6.1.17"/>
    </reaction>
</comment>
<dbReference type="InterPro" id="IPR007197">
    <property type="entry name" value="rSAM"/>
</dbReference>
<dbReference type="HAMAP" id="MF_01224_B">
    <property type="entry name" value="MoaC_B"/>
    <property type="match status" value="1"/>
</dbReference>
<dbReference type="EMBL" id="WIXP02000004">
    <property type="protein sequence ID" value="KAF6211904.1"/>
    <property type="molecule type" value="Genomic_DNA"/>
</dbReference>
<dbReference type="GO" id="GO:0051539">
    <property type="term" value="F:4 iron, 4 sulfur cluster binding"/>
    <property type="evidence" value="ECO:0007669"/>
    <property type="project" value="UniProtKB-KW"/>
</dbReference>
<evidence type="ECO:0000313" key="22">
    <source>
        <dbReference type="EMBL" id="KAF6211904.1"/>
    </source>
</evidence>
<sequence>MNFIKRKELCRFSEFFLSPSFTSSKLHIVCGTPALSAKEVEQGPSPILKDSFGRQHTYLRISLTERCNLRCEYCMPEEGVDLTKKQKLLTTDEMLRLAELFVKQGVTKIRLTGGEPTVHKDIVPIVESLKSIEGLDVVAITTNGLVLTRMLVPLQRAGLDVVNISLDTLQSHKYEKITRRKGWNKVIAGIDLGLQLGYRPLKINVVAMKGFNDDEILDFVEFTKDRNVDVRFIEYMPFTGNKWDTDKMLSYKEMMTAIRNRYPDVSPLRNHPNDTSKAFKVPGYEGQIGFITSMTQHFCGTCNRLRLMADGSLKVCLFGNAEISLRDALRANSSEDDLLAMIGTAVFRKKKQHAGKFRMHVGSGTNAKSPDDTYWWMSHSNSTVSTDPVGFSCIDTINSHRQLHSSLDTSYRFTTYNHPPLKTRIFTGGVRCMSTHSGLTHVDGEGKAKMVDVSSKVNSLRTAIAEGTVYVGPEVSALIKENSLKKGDVFTVSQLAGVIGAKKTSELIPLCHNIALSNVDVVATLLEEDHTVRIICKAKCHGRTGVEMEALTGVSVAALTVYDMCKAVTHNMIIKEIKLVEKSGGRRQVYLIDENDV</sequence>
<dbReference type="SUPFAM" id="SSF102114">
    <property type="entry name" value="Radical SAM enzymes"/>
    <property type="match status" value="1"/>
</dbReference>
<comment type="function">
    <text evidence="19">Isoform MOCS1A and isoform MOCS1B probably form a complex that catalyzes the conversion of 5'-GTP to cyclic pyranopterin monophosphate (cPMP). MOCS1A catalyzes the cyclization of GTP to (8S)-3',8-cyclo-7,8-dihydroguanosine 5'-triphosphate and MOCS1B catalyzes the subsequent conversion of (8S)-3',8-cyclo-7,8-dihydroguanosine 5'-triphosphate to cPMP.</text>
</comment>
<comment type="similarity">
    <text evidence="5">In the N-terminal section; belongs to the radical SAM superfamily. MoaA family.</text>
</comment>
<dbReference type="InterPro" id="IPR000385">
    <property type="entry name" value="MoaA_NifB_PqqE_Fe-S-bd_CS"/>
</dbReference>
<dbReference type="PANTHER" id="PTHR22960">
    <property type="entry name" value="MOLYBDOPTERIN COFACTOR SYNTHESIS PROTEIN A"/>
    <property type="match status" value="1"/>
</dbReference>
<keyword evidence="14" id="KW-0411">Iron-sulfur</keyword>
<dbReference type="NCBIfam" id="TIGR00581">
    <property type="entry name" value="moaC"/>
    <property type="match status" value="1"/>
</dbReference>